<organism evidence="2 3">
    <name type="scientific">Mycena metata</name>
    <dbReference type="NCBI Taxonomy" id="1033252"/>
    <lineage>
        <taxon>Eukaryota</taxon>
        <taxon>Fungi</taxon>
        <taxon>Dikarya</taxon>
        <taxon>Basidiomycota</taxon>
        <taxon>Agaricomycotina</taxon>
        <taxon>Agaricomycetes</taxon>
        <taxon>Agaricomycetidae</taxon>
        <taxon>Agaricales</taxon>
        <taxon>Marasmiineae</taxon>
        <taxon>Mycenaceae</taxon>
        <taxon>Mycena</taxon>
    </lineage>
</organism>
<feature type="region of interest" description="Disordered" evidence="1">
    <location>
        <begin position="136"/>
        <end position="207"/>
    </location>
</feature>
<evidence type="ECO:0000313" key="2">
    <source>
        <dbReference type="EMBL" id="KAJ7779760.1"/>
    </source>
</evidence>
<sequence>MISAGPPLHHGHFCANCAPRHGALPYPFHASCQGCGVNCGPPIYAPLTHAVQPVHWKEVMTPKKAAARHEQASGIDTNTIVPPTLFAGPPTGTWTYGSIPWAKDSSNPNQFDPAQPQPTTWKYVPHDMITAQMQTAYQPSTSTAPKPKKSKKKSATTATAPSKRTTQPSDTKNGSKSKSTPYLKPTAPAGANNSTADPSTAPPRAVSRPRRVVLPLTTDHRPSTPPIVYQTLTLLLQDLNRILCTPHEGLPFQFSGTCSVVADAARVRNGDHYRMRVSQVGWEVIARTVLAFDVNAVRVHESGSVGAIALMRSAAIWMGAPPDPRLRAAELERPCGTCEHLLKIRVWEDSSRAPIAGESILVDLVHYES</sequence>
<accession>A0AAD7NY31</accession>
<feature type="compositionally biased region" description="Polar residues" evidence="1">
    <location>
        <begin position="167"/>
        <end position="180"/>
    </location>
</feature>
<dbReference type="EMBL" id="JARKIB010000005">
    <property type="protein sequence ID" value="KAJ7779760.1"/>
    <property type="molecule type" value="Genomic_DNA"/>
</dbReference>
<reference evidence="2" key="1">
    <citation type="submission" date="2023-03" db="EMBL/GenBank/DDBJ databases">
        <title>Massive genome expansion in bonnet fungi (Mycena s.s.) driven by repeated elements and novel gene families across ecological guilds.</title>
        <authorList>
            <consortium name="Lawrence Berkeley National Laboratory"/>
            <person name="Harder C.B."/>
            <person name="Miyauchi S."/>
            <person name="Viragh M."/>
            <person name="Kuo A."/>
            <person name="Thoen E."/>
            <person name="Andreopoulos B."/>
            <person name="Lu D."/>
            <person name="Skrede I."/>
            <person name="Drula E."/>
            <person name="Henrissat B."/>
            <person name="Morin E."/>
            <person name="Kohler A."/>
            <person name="Barry K."/>
            <person name="LaButti K."/>
            <person name="Morin E."/>
            <person name="Salamov A."/>
            <person name="Lipzen A."/>
            <person name="Mereny Z."/>
            <person name="Hegedus B."/>
            <person name="Baldrian P."/>
            <person name="Stursova M."/>
            <person name="Weitz H."/>
            <person name="Taylor A."/>
            <person name="Grigoriev I.V."/>
            <person name="Nagy L.G."/>
            <person name="Martin F."/>
            <person name="Kauserud H."/>
        </authorList>
    </citation>
    <scope>NUCLEOTIDE SEQUENCE</scope>
    <source>
        <strain evidence="2">CBHHK182m</strain>
    </source>
</reference>
<proteinExistence type="predicted"/>
<keyword evidence="3" id="KW-1185">Reference proteome</keyword>
<dbReference type="AlphaFoldDB" id="A0AAD7NY31"/>
<feature type="compositionally biased region" description="Low complexity" evidence="1">
    <location>
        <begin position="155"/>
        <end position="166"/>
    </location>
</feature>
<evidence type="ECO:0000313" key="3">
    <source>
        <dbReference type="Proteomes" id="UP001215598"/>
    </source>
</evidence>
<comment type="caution">
    <text evidence="2">The sequence shown here is derived from an EMBL/GenBank/DDBJ whole genome shotgun (WGS) entry which is preliminary data.</text>
</comment>
<protein>
    <submittedName>
        <fullName evidence="2">Uncharacterized protein</fullName>
    </submittedName>
</protein>
<evidence type="ECO:0000256" key="1">
    <source>
        <dbReference type="SAM" id="MobiDB-lite"/>
    </source>
</evidence>
<feature type="compositionally biased region" description="Low complexity" evidence="1">
    <location>
        <begin position="198"/>
        <end position="207"/>
    </location>
</feature>
<gene>
    <name evidence="2" type="ORF">B0H16DRAFT_1499787</name>
</gene>
<dbReference type="Proteomes" id="UP001215598">
    <property type="component" value="Unassembled WGS sequence"/>
</dbReference>
<name>A0AAD7NY31_9AGAR</name>